<keyword evidence="3 7" id="KW-0479">Metal-binding</keyword>
<dbReference type="AlphaFoldDB" id="A0A1N6ZK96"/>
<proteinExistence type="inferred from homology"/>
<dbReference type="RefSeq" id="WP_076603335.1">
    <property type="nucleotide sequence ID" value="NZ_FTMD01000012.1"/>
</dbReference>
<evidence type="ECO:0000256" key="2">
    <source>
        <dbReference type="ARBA" id="ARBA00022617"/>
    </source>
</evidence>
<dbReference type="Pfam" id="PF03918">
    <property type="entry name" value="CcmH"/>
    <property type="match status" value="1"/>
</dbReference>
<dbReference type="OrthoDB" id="9804975at2"/>
<evidence type="ECO:0000313" key="10">
    <source>
        <dbReference type="Proteomes" id="UP000186819"/>
    </source>
</evidence>
<feature type="chain" id="PRO_5011825054" description="Cytochrome c-type biogenesis protein" evidence="7">
    <location>
        <begin position="19"/>
        <end position="158"/>
    </location>
</feature>
<dbReference type="InterPro" id="IPR005616">
    <property type="entry name" value="CcmH/CycL/Ccl2/NrfF_N"/>
</dbReference>
<feature type="domain" description="CcmH/CycL/Ccl2/NrfF N-terminal" evidence="8">
    <location>
        <begin position="7"/>
        <end position="146"/>
    </location>
</feature>
<keyword evidence="5" id="KW-0201">Cytochrome c-type biogenesis</keyword>
<evidence type="ECO:0000256" key="7">
    <source>
        <dbReference type="RuleBase" id="RU364112"/>
    </source>
</evidence>
<dbReference type="GO" id="GO:0017004">
    <property type="term" value="P:cytochrome complex assembly"/>
    <property type="evidence" value="ECO:0007669"/>
    <property type="project" value="UniProtKB-KW"/>
</dbReference>
<evidence type="ECO:0000256" key="3">
    <source>
        <dbReference type="ARBA" id="ARBA00022723"/>
    </source>
</evidence>
<keyword evidence="7" id="KW-0812">Transmembrane</keyword>
<comment type="similarity">
    <text evidence="1 7">Belongs to the CcmH/CycL/Ccl2/NrfF family.</text>
</comment>
<dbReference type="STRING" id="34027.SAMN05421829_11243"/>
<gene>
    <name evidence="9" type="ORF">SAMN05421829_11243</name>
</gene>
<evidence type="ECO:0000313" key="9">
    <source>
        <dbReference type="EMBL" id="SIR27207.1"/>
    </source>
</evidence>
<reference evidence="10" key="1">
    <citation type="submission" date="2017-01" db="EMBL/GenBank/DDBJ databases">
        <authorList>
            <person name="Varghese N."/>
            <person name="Submissions S."/>
        </authorList>
    </citation>
    <scope>NUCLEOTIDE SEQUENCE [LARGE SCALE GENOMIC DNA]</scope>
    <source>
        <strain evidence="10">ATCC 51758</strain>
    </source>
</reference>
<keyword evidence="7" id="KW-1133">Transmembrane helix</keyword>
<feature type="signal peptide" evidence="7">
    <location>
        <begin position="1"/>
        <end position="18"/>
    </location>
</feature>
<dbReference type="CDD" id="cd16378">
    <property type="entry name" value="CcmH_N"/>
    <property type="match status" value="1"/>
</dbReference>
<dbReference type="EMBL" id="FTMD01000012">
    <property type="protein sequence ID" value="SIR27207.1"/>
    <property type="molecule type" value="Genomic_DNA"/>
</dbReference>
<evidence type="ECO:0000256" key="5">
    <source>
        <dbReference type="ARBA" id="ARBA00022748"/>
    </source>
</evidence>
<evidence type="ECO:0000256" key="4">
    <source>
        <dbReference type="ARBA" id="ARBA00022729"/>
    </source>
</evidence>
<dbReference type="FunFam" id="1.10.8.640:FF:000001">
    <property type="entry name" value="Cytochrome c-type biogenesis protein"/>
    <property type="match status" value="1"/>
</dbReference>
<dbReference type="PANTHER" id="PTHR47870">
    <property type="entry name" value="CYTOCHROME C-TYPE BIOGENESIS PROTEIN CCMH"/>
    <property type="match status" value="1"/>
</dbReference>
<keyword evidence="4 7" id="KW-0732">Signal</keyword>
<dbReference type="GO" id="GO:0046872">
    <property type="term" value="F:metal ion binding"/>
    <property type="evidence" value="ECO:0007669"/>
    <property type="project" value="UniProtKB-KW"/>
</dbReference>
<name>A0A1N6ZK96_9RHOO</name>
<sequence>MRRLALVAALLLPVAGHAGEAAPVSDDPALEERVMRLSHDLRCLVCQNQSIAESNAPLAVDLRNQVREQFLAGKDEAAVVDYLVARYGDFVLYLPPFKGTTLLLWLGPGLLLIAGAGWLGWRLRRRVREVPPPLSAEEHARATALLDGTAKPSQESRS</sequence>
<keyword evidence="6 7" id="KW-0408">Iron</keyword>
<evidence type="ECO:0000259" key="8">
    <source>
        <dbReference type="Pfam" id="PF03918"/>
    </source>
</evidence>
<dbReference type="Gene3D" id="1.10.8.640">
    <property type="entry name" value="Cytochrome C biogenesis protein"/>
    <property type="match status" value="1"/>
</dbReference>
<evidence type="ECO:0000256" key="1">
    <source>
        <dbReference type="ARBA" id="ARBA00010342"/>
    </source>
</evidence>
<dbReference type="PANTHER" id="PTHR47870:SF1">
    <property type="entry name" value="CYTOCHROME C-TYPE BIOGENESIS PROTEIN CCMH"/>
    <property type="match status" value="1"/>
</dbReference>
<dbReference type="GO" id="GO:0005886">
    <property type="term" value="C:plasma membrane"/>
    <property type="evidence" value="ECO:0007669"/>
    <property type="project" value="TreeGrafter"/>
</dbReference>
<dbReference type="InterPro" id="IPR038297">
    <property type="entry name" value="CcmH/CycL/NrfF/Ccl2_sf"/>
</dbReference>
<accession>A0A1N6ZK96</accession>
<keyword evidence="7" id="KW-0472">Membrane</keyword>
<dbReference type="InterPro" id="IPR051263">
    <property type="entry name" value="C-type_cytochrome_biogenesis"/>
</dbReference>
<organism evidence="9 10">
    <name type="scientific">Aromatoleum tolulyticum</name>
    <dbReference type="NCBI Taxonomy" id="34027"/>
    <lineage>
        <taxon>Bacteria</taxon>
        <taxon>Pseudomonadati</taxon>
        <taxon>Pseudomonadota</taxon>
        <taxon>Betaproteobacteria</taxon>
        <taxon>Rhodocyclales</taxon>
        <taxon>Rhodocyclaceae</taxon>
        <taxon>Aromatoleum</taxon>
    </lineage>
</organism>
<comment type="function">
    <text evidence="7">Possible subunit of a heme lyase.</text>
</comment>
<protein>
    <recommendedName>
        <fullName evidence="7">Cytochrome c-type biogenesis protein</fullName>
    </recommendedName>
</protein>
<keyword evidence="2 7" id="KW-0349">Heme</keyword>
<dbReference type="Proteomes" id="UP000186819">
    <property type="component" value="Unassembled WGS sequence"/>
</dbReference>
<feature type="transmembrane region" description="Helical" evidence="7">
    <location>
        <begin position="102"/>
        <end position="121"/>
    </location>
</feature>
<keyword evidence="10" id="KW-1185">Reference proteome</keyword>
<evidence type="ECO:0000256" key="6">
    <source>
        <dbReference type="ARBA" id="ARBA00023004"/>
    </source>
</evidence>